<keyword evidence="4 9" id="KW-1133">Transmembrane helix</keyword>
<dbReference type="AlphaFoldDB" id="A0A9X0D6E0"/>
<name>A0A9X0D6E0_9CNID</name>
<keyword evidence="12" id="KW-1185">Reference proteome</keyword>
<feature type="transmembrane region" description="Helical" evidence="9">
    <location>
        <begin position="73"/>
        <end position="94"/>
    </location>
</feature>
<comment type="caution">
    <text evidence="11">The sequence shown here is derived from an EMBL/GenBank/DDBJ whole genome shotgun (WGS) entry which is preliminary data.</text>
</comment>
<evidence type="ECO:0000256" key="6">
    <source>
        <dbReference type="ARBA" id="ARBA00023136"/>
    </source>
</evidence>
<reference evidence="11" key="1">
    <citation type="submission" date="2023-01" db="EMBL/GenBank/DDBJ databases">
        <title>Genome assembly of the deep-sea coral Lophelia pertusa.</title>
        <authorList>
            <person name="Herrera S."/>
            <person name="Cordes E."/>
        </authorList>
    </citation>
    <scope>NUCLEOTIDE SEQUENCE</scope>
    <source>
        <strain evidence="11">USNM1676648</strain>
        <tissue evidence="11">Polyp</tissue>
    </source>
</reference>
<keyword evidence="8" id="KW-0807">Transducer</keyword>
<accession>A0A9X0D6E0</accession>
<dbReference type="PANTHER" id="PTHR22752">
    <property type="entry name" value="G PROTEIN-COUPLED RECEPTOR"/>
    <property type="match status" value="1"/>
</dbReference>
<dbReference type="CDD" id="cd00637">
    <property type="entry name" value="7tm_classA_rhodopsin-like"/>
    <property type="match status" value="1"/>
</dbReference>
<evidence type="ECO:0000256" key="7">
    <source>
        <dbReference type="ARBA" id="ARBA00023170"/>
    </source>
</evidence>
<comment type="subcellular location">
    <subcellularLocation>
        <location evidence="1">Cell membrane</location>
        <topology evidence="1">Multi-pass membrane protein</topology>
    </subcellularLocation>
</comment>
<evidence type="ECO:0000256" key="9">
    <source>
        <dbReference type="SAM" id="Phobius"/>
    </source>
</evidence>
<evidence type="ECO:0000256" key="5">
    <source>
        <dbReference type="ARBA" id="ARBA00023040"/>
    </source>
</evidence>
<organism evidence="11 12">
    <name type="scientific">Desmophyllum pertusum</name>
    <dbReference type="NCBI Taxonomy" id="174260"/>
    <lineage>
        <taxon>Eukaryota</taxon>
        <taxon>Metazoa</taxon>
        <taxon>Cnidaria</taxon>
        <taxon>Anthozoa</taxon>
        <taxon>Hexacorallia</taxon>
        <taxon>Scleractinia</taxon>
        <taxon>Caryophylliina</taxon>
        <taxon>Caryophylliidae</taxon>
        <taxon>Desmophyllum</taxon>
    </lineage>
</organism>
<evidence type="ECO:0000256" key="2">
    <source>
        <dbReference type="ARBA" id="ARBA00022475"/>
    </source>
</evidence>
<evidence type="ECO:0000256" key="1">
    <source>
        <dbReference type="ARBA" id="ARBA00004651"/>
    </source>
</evidence>
<dbReference type="Pfam" id="PF00001">
    <property type="entry name" value="7tm_1"/>
    <property type="match status" value="1"/>
</dbReference>
<keyword evidence="2" id="KW-1003">Cell membrane</keyword>
<keyword evidence="3 9" id="KW-0812">Transmembrane</keyword>
<dbReference type="InterPro" id="IPR000276">
    <property type="entry name" value="GPCR_Rhodpsn"/>
</dbReference>
<dbReference type="GO" id="GO:0005886">
    <property type="term" value="C:plasma membrane"/>
    <property type="evidence" value="ECO:0007669"/>
    <property type="project" value="UniProtKB-SubCell"/>
</dbReference>
<evidence type="ECO:0000313" key="12">
    <source>
        <dbReference type="Proteomes" id="UP001163046"/>
    </source>
</evidence>
<dbReference type="Proteomes" id="UP001163046">
    <property type="component" value="Unassembled WGS sequence"/>
</dbReference>
<evidence type="ECO:0000256" key="3">
    <source>
        <dbReference type="ARBA" id="ARBA00022692"/>
    </source>
</evidence>
<feature type="transmembrane region" description="Helical" evidence="9">
    <location>
        <begin position="39"/>
        <end position="61"/>
    </location>
</feature>
<evidence type="ECO:0000313" key="11">
    <source>
        <dbReference type="EMBL" id="KAJ7386564.1"/>
    </source>
</evidence>
<dbReference type="Gene3D" id="1.20.1070.10">
    <property type="entry name" value="Rhodopsin 7-helix transmembrane proteins"/>
    <property type="match status" value="1"/>
</dbReference>
<dbReference type="PRINTS" id="PR00237">
    <property type="entry name" value="GPCRRHODOPSN"/>
</dbReference>
<sequence length="116" mass="12935">MPPTSNTTIFANISNETALGQQSLPCITGLSTAEKIVTFWAYCFIMLGSFFGNTFIIIIVYKCRHLRKTINYFIVNMAVSDLVYPVVVIPVLLIGLSTDSWQWHVSGILGSILFLK</sequence>
<evidence type="ECO:0000256" key="8">
    <source>
        <dbReference type="ARBA" id="ARBA00023224"/>
    </source>
</evidence>
<evidence type="ECO:0000259" key="10">
    <source>
        <dbReference type="PROSITE" id="PS50262"/>
    </source>
</evidence>
<keyword evidence="5" id="KW-0297">G-protein coupled receptor</keyword>
<keyword evidence="7 11" id="KW-0675">Receptor</keyword>
<evidence type="ECO:0000256" key="4">
    <source>
        <dbReference type="ARBA" id="ARBA00022989"/>
    </source>
</evidence>
<dbReference type="InterPro" id="IPR017452">
    <property type="entry name" value="GPCR_Rhodpsn_7TM"/>
</dbReference>
<dbReference type="GO" id="GO:0004930">
    <property type="term" value="F:G protein-coupled receptor activity"/>
    <property type="evidence" value="ECO:0007669"/>
    <property type="project" value="UniProtKB-KW"/>
</dbReference>
<dbReference type="SUPFAM" id="SSF81321">
    <property type="entry name" value="Family A G protein-coupled receptor-like"/>
    <property type="match status" value="1"/>
</dbReference>
<dbReference type="EMBL" id="MU825876">
    <property type="protein sequence ID" value="KAJ7386564.1"/>
    <property type="molecule type" value="Genomic_DNA"/>
</dbReference>
<gene>
    <name evidence="11" type="primary">GALR1_6</name>
    <name evidence="11" type="ORF">OS493_008706</name>
</gene>
<dbReference type="PROSITE" id="PS50262">
    <property type="entry name" value="G_PROTEIN_RECEP_F1_2"/>
    <property type="match status" value="1"/>
</dbReference>
<proteinExistence type="predicted"/>
<keyword evidence="6 9" id="KW-0472">Membrane</keyword>
<protein>
    <submittedName>
        <fullName evidence="11">Galanin receptor type 1</fullName>
    </submittedName>
</protein>
<feature type="domain" description="G-protein coupled receptors family 1 profile" evidence="10">
    <location>
        <begin position="52"/>
        <end position="116"/>
    </location>
</feature>